<dbReference type="CDD" id="cd06439">
    <property type="entry name" value="CESA_like_1"/>
    <property type="match status" value="1"/>
</dbReference>
<keyword evidence="2" id="KW-0328">Glycosyltransferase</keyword>
<dbReference type="Gene3D" id="3.90.550.10">
    <property type="entry name" value="Spore Coat Polysaccharide Biosynthesis Protein SpsA, Chain A"/>
    <property type="match status" value="1"/>
</dbReference>
<comment type="caution">
    <text evidence="6">The sequence shown here is derived from an EMBL/GenBank/DDBJ whole genome shotgun (WGS) entry which is preliminary data.</text>
</comment>
<dbReference type="Proteomes" id="UP000075420">
    <property type="component" value="Unassembled WGS sequence"/>
</dbReference>
<sequence length="374" mass="40904">MVIASFLAVAVLVYTYFGYPVVIGVLARLWPARRKEDPGYLPTVTACIPVYNAASYLPAKVESLFALDYPRDKLEVLLYSDGSTDDTVLVAQQLAERDPRVKVIVSEARRGKPIGVNTMLGVATGEVLLMTDVRQPLVSGALRALVRLLADPKAGCVSGNLVLKGSAGSGAYWRYENWIRLQEGRFRSMVGVTGPIYAIRRADMGQLPEGVILDDMWVPMRLRLEGREILFAQDAIAYDDAFGDEREFGRKVRTLAGNYQLFSLLPALLVPFRNPSWFEVFSHKLLRLVCPWALVALLITSTVAWIGAEASGDASWALYAARALFGGQVAFYLLAALGGAAGKLGALARTFVVLNAAAVVGLWRFVRGSQKVTW</sequence>
<keyword evidence="4" id="KW-1133">Transmembrane helix</keyword>
<keyword evidence="3 6" id="KW-0808">Transferase</keyword>
<feature type="transmembrane region" description="Helical" evidence="4">
    <location>
        <begin position="346"/>
        <end position="366"/>
    </location>
</feature>
<feature type="domain" description="Glycosyltransferase 2-like" evidence="5">
    <location>
        <begin position="46"/>
        <end position="180"/>
    </location>
</feature>
<dbReference type="PANTHER" id="PTHR43630:SF1">
    <property type="entry name" value="POLY-BETA-1,6-N-ACETYL-D-GLUCOSAMINE SYNTHASE"/>
    <property type="match status" value="1"/>
</dbReference>
<dbReference type="AlphaFoldDB" id="A0A150PGH2"/>
<dbReference type="EMBL" id="JELY01001729">
    <property type="protein sequence ID" value="KYF54783.1"/>
    <property type="molecule type" value="Genomic_DNA"/>
</dbReference>
<dbReference type="InterPro" id="IPR001173">
    <property type="entry name" value="Glyco_trans_2-like"/>
</dbReference>
<feature type="transmembrane region" description="Helical" evidence="4">
    <location>
        <begin position="319"/>
        <end position="340"/>
    </location>
</feature>
<evidence type="ECO:0000313" key="6">
    <source>
        <dbReference type="EMBL" id="KYF54783.1"/>
    </source>
</evidence>
<dbReference type="SUPFAM" id="SSF53448">
    <property type="entry name" value="Nucleotide-diphospho-sugar transferases"/>
    <property type="match status" value="1"/>
</dbReference>
<protein>
    <submittedName>
        <fullName evidence="6">Glycosyltransferase</fullName>
    </submittedName>
</protein>
<evidence type="ECO:0000313" key="7">
    <source>
        <dbReference type="Proteomes" id="UP000075420"/>
    </source>
</evidence>
<evidence type="ECO:0000256" key="3">
    <source>
        <dbReference type="ARBA" id="ARBA00022679"/>
    </source>
</evidence>
<reference evidence="6 7" key="1">
    <citation type="submission" date="2014-02" db="EMBL/GenBank/DDBJ databases">
        <title>The small core and large imbalanced accessory genome model reveals a collaborative survival strategy of Sorangium cellulosum strains in nature.</title>
        <authorList>
            <person name="Han K."/>
            <person name="Peng R."/>
            <person name="Blom J."/>
            <person name="Li Y.-Z."/>
        </authorList>
    </citation>
    <scope>NUCLEOTIDE SEQUENCE [LARGE SCALE GENOMIC DNA]</scope>
    <source>
        <strain evidence="6 7">So0157-25</strain>
    </source>
</reference>
<keyword evidence="4" id="KW-0812">Transmembrane</keyword>
<organism evidence="6 7">
    <name type="scientific">Sorangium cellulosum</name>
    <name type="common">Polyangium cellulosum</name>
    <dbReference type="NCBI Taxonomy" id="56"/>
    <lineage>
        <taxon>Bacteria</taxon>
        <taxon>Pseudomonadati</taxon>
        <taxon>Myxococcota</taxon>
        <taxon>Polyangia</taxon>
        <taxon>Polyangiales</taxon>
        <taxon>Polyangiaceae</taxon>
        <taxon>Sorangium</taxon>
    </lineage>
</organism>
<evidence type="ECO:0000256" key="1">
    <source>
        <dbReference type="ARBA" id="ARBA00006739"/>
    </source>
</evidence>
<keyword evidence="4" id="KW-0472">Membrane</keyword>
<gene>
    <name evidence="6" type="ORF">BE08_41550</name>
</gene>
<dbReference type="GO" id="GO:0016757">
    <property type="term" value="F:glycosyltransferase activity"/>
    <property type="evidence" value="ECO:0007669"/>
    <property type="project" value="UniProtKB-KW"/>
</dbReference>
<dbReference type="PANTHER" id="PTHR43630">
    <property type="entry name" value="POLY-BETA-1,6-N-ACETYL-D-GLUCOSAMINE SYNTHASE"/>
    <property type="match status" value="1"/>
</dbReference>
<feature type="transmembrane region" description="Helical" evidence="4">
    <location>
        <begin position="6"/>
        <end position="27"/>
    </location>
</feature>
<dbReference type="Pfam" id="PF00535">
    <property type="entry name" value="Glycos_transf_2"/>
    <property type="match status" value="1"/>
</dbReference>
<accession>A0A150PGH2</accession>
<feature type="transmembrane region" description="Helical" evidence="4">
    <location>
        <begin position="285"/>
        <end position="307"/>
    </location>
</feature>
<proteinExistence type="inferred from homology"/>
<evidence type="ECO:0000256" key="4">
    <source>
        <dbReference type="SAM" id="Phobius"/>
    </source>
</evidence>
<comment type="similarity">
    <text evidence="1">Belongs to the glycosyltransferase 2 family.</text>
</comment>
<dbReference type="InterPro" id="IPR029044">
    <property type="entry name" value="Nucleotide-diphossugar_trans"/>
</dbReference>
<name>A0A150PGH2_SORCE</name>
<evidence type="ECO:0000256" key="2">
    <source>
        <dbReference type="ARBA" id="ARBA00022676"/>
    </source>
</evidence>
<evidence type="ECO:0000259" key="5">
    <source>
        <dbReference type="Pfam" id="PF00535"/>
    </source>
</evidence>